<dbReference type="EMBL" id="AZIM01002030">
    <property type="protein sequence ID" value="ETE64983.1"/>
    <property type="molecule type" value="Genomic_DNA"/>
</dbReference>
<name>V8NTJ3_OPHHA</name>
<dbReference type="Proteomes" id="UP000018936">
    <property type="component" value="Unassembled WGS sequence"/>
</dbReference>
<feature type="compositionally biased region" description="Basic and acidic residues" evidence="1">
    <location>
        <begin position="1"/>
        <end position="27"/>
    </location>
</feature>
<dbReference type="AlphaFoldDB" id="V8NTJ3"/>
<reference evidence="2 3" key="1">
    <citation type="journal article" date="2013" name="Proc. Natl. Acad. Sci. U.S.A.">
        <title>The king cobra genome reveals dynamic gene evolution and adaptation in the snake venom system.</title>
        <authorList>
            <person name="Vonk F.J."/>
            <person name="Casewell N.R."/>
            <person name="Henkel C.V."/>
            <person name="Heimberg A.M."/>
            <person name="Jansen H.J."/>
            <person name="McCleary R.J."/>
            <person name="Kerkkamp H.M."/>
            <person name="Vos R.A."/>
            <person name="Guerreiro I."/>
            <person name="Calvete J.J."/>
            <person name="Wuster W."/>
            <person name="Woods A.E."/>
            <person name="Logan J.M."/>
            <person name="Harrison R.A."/>
            <person name="Castoe T.A."/>
            <person name="de Koning A.P."/>
            <person name="Pollock D.D."/>
            <person name="Yandell M."/>
            <person name="Calderon D."/>
            <person name="Renjifo C."/>
            <person name="Currier R.B."/>
            <person name="Salgado D."/>
            <person name="Pla D."/>
            <person name="Sanz L."/>
            <person name="Hyder A.S."/>
            <person name="Ribeiro J.M."/>
            <person name="Arntzen J.W."/>
            <person name="van den Thillart G.E."/>
            <person name="Boetzer M."/>
            <person name="Pirovano W."/>
            <person name="Dirks R.P."/>
            <person name="Spaink H.P."/>
            <person name="Duboule D."/>
            <person name="McGlinn E."/>
            <person name="Kini R.M."/>
            <person name="Richardson M.K."/>
        </authorList>
    </citation>
    <scope>NUCLEOTIDE SEQUENCE</scope>
    <source>
        <tissue evidence="2">Blood</tissue>
    </source>
</reference>
<organism evidence="2 3">
    <name type="scientific">Ophiophagus hannah</name>
    <name type="common">King cobra</name>
    <name type="synonym">Naja hannah</name>
    <dbReference type="NCBI Taxonomy" id="8665"/>
    <lineage>
        <taxon>Eukaryota</taxon>
        <taxon>Metazoa</taxon>
        <taxon>Chordata</taxon>
        <taxon>Craniata</taxon>
        <taxon>Vertebrata</taxon>
        <taxon>Euteleostomi</taxon>
        <taxon>Lepidosauria</taxon>
        <taxon>Squamata</taxon>
        <taxon>Bifurcata</taxon>
        <taxon>Unidentata</taxon>
        <taxon>Episquamata</taxon>
        <taxon>Toxicofera</taxon>
        <taxon>Serpentes</taxon>
        <taxon>Colubroidea</taxon>
        <taxon>Elapidae</taxon>
        <taxon>Elapinae</taxon>
        <taxon>Ophiophagus</taxon>
    </lineage>
</organism>
<sequence length="321" mass="37077">MRKEERETKRKEGKERNREREKKERKTERKKGRKEGRKEKKHRKRKKERETEREKGGKEGKEREKEREIKRERKKKERKIQYGLQQAEHTTWLCKSNAKRQRSAPYIANPGGSYGVRRDPSLLLISIRVGELKEEFKALLESRSTSSDFMETCNLEQRHTSWLTLLSFTSLTEADGVLHSLWPPAPWGGGIFTLPRLRRLSSSLQKDENSFSRLWRPSGDWKWARGLHGDSWVGRGRVGGASQSLQLSCELVVAHPWLQEHENEERPDRFHGERGFFCGTGGEMVLHATNQAAEGASLVCMVWLVACRGLVPVHGSEVGDP</sequence>
<feature type="non-terminal residue" evidence="2">
    <location>
        <position position="1"/>
    </location>
</feature>
<evidence type="ECO:0000313" key="3">
    <source>
        <dbReference type="Proteomes" id="UP000018936"/>
    </source>
</evidence>
<accession>V8NTJ3</accession>
<feature type="compositionally biased region" description="Basic residues" evidence="1">
    <location>
        <begin position="28"/>
        <end position="47"/>
    </location>
</feature>
<evidence type="ECO:0000256" key="1">
    <source>
        <dbReference type="SAM" id="MobiDB-lite"/>
    </source>
</evidence>
<feature type="compositionally biased region" description="Basic and acidic residues" evidence="1">
    <location>
        <begin position="48"/>
        <end position="71"/>
    </location>
</feature>
<protein>
    <submittedName>
        <fullName evidence="2">Octapeptide-repeat protein T2</fullName>
    </submittedName>
</protein>
<keyword evidence="3" id="KW-1185">Reference proteome</keyword>
<gene>
    <name evidence="2" type="primary">Srst</name>
    <name evidence="2" type="ORF">L345_09248</name>
</gene>
<feature type="region of interest" description="Disordered" evidence="1">
    <location>
        <begin position="1"/>
        <end position="82"/>
    </location>
</feature>
<comment type="caution">
    <text evidence="2">The sequence shown here is derived from an EMBL/GenBank/DDBJ whole genome shotgun (WGS) entry which is preliminary data.</text>
</comment>
<proteinExistence type="predicted"/>
<evidence type="ECO:0000313" key="2">
    <source>
        <dbReference type="EMBL" id="ETE64983.1"/>
    </source>
</evidence>